<evidence type="ECO:0000313" key="4">
    <source>
        <dbReference type="Proteomes" id="UP000700596"/>
    </source>
</evidence>
<dbReference type="PANTHER" id="PTHR21456">
    <property type="entry name" value="FAMILY WITH SEQUENCE SIMILARITY 102"/>
    <property type="match status" value="1"/>
</dbReference>
<dbReference type="PROSITE" id="PS51840">
    <property type="entry name" value="C2_NT"/>
    <property type="match status" value="1"/>
</dbReference>
<feature type="region of interest" description="Disordered" evidence="1">
    <location>
        <begin position="252"/>
        <end position="339"/>
    </location>
</feature>
<dbReference type="EMBL" id="JAGMWT010000002">
    <property type="protein sequence ID" value="KAH7135640.1"/>
    <property type="molecule type" value="Genomic_DNA"/>
</dbReference>
<gene>
    <name evidence="3" type="ORF">B0J11DRAFT_426792</name>
</gene>
<dbReference type="Proteomes" id="UP000700596">
    <property type="component" value="Unassembled WGS sequence"/>
</dbReference>
<keyword evidence="4" id="KW-1185">Reference proteome</keyword>
<accession>A0A9P9ED05</accession>
<organism evidence="3 4">
    <name type="scientific">Dendryphion nanum</name>
    <dbReference type="NCBI Taxonomy" id="256645"/>
    <lineage>
        <taxon>Eukaryota</taxon>
        <taxon>Fungi</taxon>
        <taxon>Dikarya</taxon>
        <taxon>Ascomycota</taxon>
        <taxon>Pezizomycotina</taxon>
        <taxon>Dothideomycetes</taxon>
        <taxon>Pleosporomycetidae</taxon>
        <taxon>Pleosporales</taxon>
        <taxon>Torulaceae</taxon>
        <taxon>Dendryphion</taxon>
    </lineage>
</organism>
<dbReference type="InterPro" id="IPR039931">
    <property type="entry name" value="EEIG1/2-like"/>
</dbReference>
<protein>
    <submittedName>
        <fullName evidence="3">N-terminal C2 in EEIG1 and EHBP1 proteins-domain-containing protein</fullName>
    </submittedName>
</protein>
<dbReference type="AlphaFoldDB" id="A0A9P9ED05"/>
<evidence type="ECO:0000259" key="2">
    <source>
        <dbReference type="PROSITE" id="PS51840"/>
    </source>
</evidence>
<dbReference type="PANTHER" id="PTHR21456:SF1">
    <property type="entry name" value="C2 NT-TYPE DOMAIN-CONTAINING PROTEIN"/>
    <property type="match status" value="1"/>
</dbReference>
<dbReference type="InterPro" id="IPR019448">
    <property type="entry name" value="NT-C2"/>
</dbReference>
<reference evidence="3" key="1">
    <citation type="journal article" date="2021" name="Nat. Commun.">
        <title>Genetic determinants of endophytism in the Arabidopsis root mycobiome.</title>
        <authorList>
            <person name="Mesny F."/>
            <person name="Miyauchi S."/>
            <person name="Thiergart T."/>
            <person name="Pickel B."/>
            <person name="Atanasova L."/>
            <person name="Karlsson M."/>
            <person name="Huettel B."/>
            <person name="Barry K.W."/>
            <person name="Haridas S."/>
            <person name="Chen C."/>
            <person name="Bauer D."/>
            <person name="Andreopoulos W."/>
            <person name="Pangilinan J."/>
            <person name="LaButti K."/>
            <person name="Riley R."/>
            <person name="Lipzen A."/>
            <person name="Clum A."/>
            <person name="Drula E."/>
            <person name="Henrissat B."/>
            <person name="Kohler A."/>
            <person name="Grigoriev I.V."/>
            <person name="Martin F.M."/>
            <person name="Hacquard S."/>
        </authorList>
    </citation>
    <scope>NUCLEOTIDE SEQUENCE</scope>
    <source>
        <strain evidence="3">MPI-CAGE-CH-0243</strain>
    </source>
</reference>
<proteinExistence type="predicted"/>
<sequence length="355" mass="39673">MSFRRSVAFATQTLTIPVPKNRRPKFDISLRIIDLNNVPLVSGSSFIKWHLTHSTAAEHRGRTDKRPIKDHKVFYDYEIKFPVRLTVDKNGMLQESWIEFEVLQEYSGGGRGERITLGSVKLNLAEYVEQSEITGAEGEDPGVTRRYLMQESKINSTLKVGIYVKQTEGDKNYIAPPLKTAQVFSGIAGIVSGEQGDSEDIGTAPSLSVKSRETGELQDMYRRTLAAYWTAQPGELKADECIEDIFAGGDGWGDREKPYDSQQRGLRFVTGDSTGPLSETESRHTRGGSSIGRKSHETLRPGDALSGSGTVRGRGSFEQQAHQMKVEAERKRRKPHHEVNEFAVRQDLCSWKLPA</sequence>
<feature type="domain" description="C2 NT-type" evidence="2">
    <location>
        <begin position="16"/>
        <end position="166"/>
    </location>
</feature>
<dbReference type="Pfam" id="PF10358">
    <property type="entry name" value="NT-C2"/>
    <property type="match status" value="1"/>
</dbReference>
<name>A0A9P9ED05_9PLEO</name>
<evidence type="ECO:0000313" key="3">
    <source>
        <dbReference type="EMBL" id="KAH7135640.1"/>
    </source>
</evidence>
<evidence type="ECO:0000256" key="1">
    <source>
        <dbReference type="SAM" id="MobiDB-lite"/>
    </source>
</evidence>
<comment type="caution">
    <text evidence="3">The sequence shown here is derived from an EMBL/GenBank/DDBJ whole genome shotgun (WGS) entry which is preliminary data.</text>
</comment>
<dbReference type="OrthoDB" id="3365224at2759"/>